<protein>
    <submittedName>
        <fullName evidence="2">Uncharacterized protein</fullName>
    </submittedName>
</protein>
<evidence type="ECO:0000313" key="2">
    <source>
        <dbReference type="EMBL" id="KAJ9608355.1"/>
    </source>
</evidence>
<gene>
    <name evidence="2" type="ORF">H2200_007343</name>
</gene>
<dbReference type="PANTHER" id="PTHR42090:SF1">
    <property type="match status" value="1"/>
</dbReference>
<dbReference type="AlphaFoldDB" id="A0AA38X7M1"/>
<sequence>MRPSSLLRLPRNLRVQSLSRPLRSARIPFRALSGTPRRFAGDQDPEENPNEQRGAQLDREKIDRDPNEYSKSGTDESSAQNDEAAFGTNNPKPEDAKEKAGEGNTVNPLDGSPANQEISSGTSEVSGGSKPKESESSKTD</sequence>
<reference evidence="2" key="1">
    <citation type="submission" date="2022-10" db="EMBL/GenBank/DDBJ databases">
        <title>Culturing micro-colonial fungi from biological soil crusts in the Mojave desert and describing Neophaeococcomyces mojavensis, and introducing the new genera and species Taxawa tesnikishii.</title>
        <authorList>
            <person name="Kurbessoian T."/>
            <person name="Stajich J.E."/>
        </authorList>
    </citation>
    <scope>NUCLEOTIDE SEQUENCE</scope>
    <source>
        <strain evidence="2">TK_41</strain>
    </source>
</reference>
<feature type="compositionally biased region" description="Basic and acidic residues" evidence="1">
    <location>
        <begin position="56"/>
        <end position="68"/>
    </location>
</feature>
<feature type="region of interest" description="Disordered" evidence="1">
    <location>
        <begin position="16"/>
        <end position="140"/>
    </location>
</feature>
<name>A0AA38X7M1_9EURO</name>
<organism evidence="2 3">
    <name type="scientific">Cladophialophora chaetospira</name>
    <dbReference type="NCBI Taxonomy" id="386627"/>
    <lineage>
        <taxon>Eukaryota</taxon>
        <taxon>Fungi</taxon>
        <taxon>Dikarya</taxon>
        <taxon>Ascomycota</taxon>
        <taxon>Pezizomycotina</taxon>
        <taxon>Eurotiomycetes</taxon>
        <taxon>Chaetothyriomycetidae</taxon>
        <taxon>Chaetothyriales</taxon>
        <taxon>Herpotrichiellaceae</taxon>
        <taxon>Cladophialophora</taxon>
    </lineage>
</organism>
<accession>A0AA38X7M1</accession>
<dbReference type="EMBL" id="JAPDRK010000010">
    <property type="protein sequence ID" value="KAJ9608355.1"/>
    <property type="molecule type" value="Genomic_DNA"/>
</dbReference>
<feature type="compositionally biased region" description="Basic and acidic residues" evidence="1">
    <location>
        <begin position="130"/>
        <end position="140"/>
    </location>
</feature>
<evidence type="ECO:0000256" key="1">
    <source>
        <dbReference type="SAM" id="MobiDB-lite"/>
    </source>
</evidence>
<evidence type="ECO:0000313" key="3">
    <source>
        <dbReference type="Proteomes" id="UP001172673"/>
    </source>
</evidence>
<dbReference type="PANTHER" id="PTHR42090">
    <property type="match status" value="1"/>
</dbReference>
<dbReference type="Proteomes" id="UP001172673">
    <property type="component" value="Unassembled WGS sequence"/>
</dbReference>
<keyword evidence="3" id="KW-1185">Reference proteome</keyword>
<feature type="compositionally biased region" description="Polar residues" evidence="1">
    <location>
        <begin position="113"/>
        <end position="122"/>
    </location>
</feature>
<comment type="caution">
    <text evidence="2">The sequence shown here is derived from an EMBL/GenBank/DDBJ whole genome shotgun (WGS) entry which is preliminary data.</text>
</comment>
<feature type="compositionally biased region" description="Basic and acidic residues" evidence="1">
    <location>
        <begin position="92"/>
        <end position="101"/>
    </location>
</feature>
<feature type="compositionally biased region" description="Polar residues" evidence="1">
    <location>
        <begin position="69"/>
        <end position="91"/>
    </location>
</feature>
<proteinExistence type="predicted"/>